<dbReference type="Pfam" id="PF00171">
    <property type="entry name" value="Aldedh"/>
    <property type="match status" value="1"/>
</dbReference>
<evidence type="ECO:0000256" key="2">
    <source>
        <dbReference type="ARBA" id="ARBA00023002"/>
    </source>
</evidence>
<dbReference type="OrthoDB" id="6882680at2"/>
<dbReference type="InterPro" id="IPR016163">
    <property type="entry name" value="Ald_DH_C"/>
</dbReference>
<dbReference type="KEGG" id="mgo:AFA91_01160"/>
<evidence type="ECO:0000256" key="1">
    <source>
        <dbReference type="ARBA" id="ARBA00009986"/>
    </source>
</evidence>
<dbReference type="STRING" id="134601.AFA91_01160"/>
<evidence type="ECO:0000256" key="4">
    <source>
        <dbReference type="RuleBase" id="RU003345"/>
    </source>
</evidence>
<sequence length="494" mass="51371">MTETTAPQMSAQALQFATVPHAAFIGGAHLDAAGAAIPDIDPSTGQVVTHIAESGPAVVDAAVRSAAEAFEGDWGAMLPGRREAALHRLADLVQQHAGELAEYDALEGGKPVSYVEAVDLPLAVEQFRYYAGWPTKLTGSVVPVDTADSHVYTRRVPLGVVAAVTPWNFPLCQAAIKLAPALAAGNTVVLKPSELTSLSALRLAELAIEAGLPPGTVNVVTGTGAVTGDALVGHQQVAKISFTGSERVGRHLGSQAGAALKHISLELGGKNPHVIFADADIAKAAAAAATTAYFYSGQVCFSGSRLLVQREVLDEVLDTVRAHAQSLVIGPGLDRSSTMGPLASAAHLDKVESYLDTVTGTGATVAFGGSRIGGDGFFLEPTAVVNPADTDPVVTDEIFGPVLVVQPFDTVEEVLPRANDTRYGLTAGVWTSDVRKAHAFSQRLQAGLVWVNTYADYNAAAAFGGFKSSGHGKDCGPEGLDKYLQTQTIWMSLS</sequence>
<dbReference type="FunFam" id="3.40.605.10:FF:000001">
    <property type="entry name" value="Aldehyde dehydrogenase 1"/>
    <property type="match status" value="1"/>
</dbReference>
<dbReference type="Gene3D" id="3.40.605.10">
    <property type="entry name" value="Aldehyde Dehydrogenase, Chain A, domain 1"/>
    <property type="match status" value="1"/>
</dbReference>
<evidence type="ECO:0000313" key="7">
    <source>
        <dbReference type="Proteomes" id="UP000062255"/>
    </source>
</evidence>
<reference evidence="6 7" key="1">
    <citation type="submission" date="2015-07" db="EMBL/GenBank/DDBJ databases">
        <title>Complete genome sequence of Mycobacterium goodii X7B, a facultative thermophilic biodesulfurizing bacterium.</title>
        <authorList>
            <person name="Yu B."/>
            <person name="Li F."/>
            <person name="Xu P."/>
        </authorList>
    </citation>
    <scope>NUCLEOTIDE SEQUENCE [LARGE SCALE GENOMIC DNA]</scope>
    <source>
        <strain evidence="6 7">X7B</strain>
    </source>
</reference>
<dbReference type="InterPro" id="IPR016162">
    <property type="entry name" value="Ald_DH_N"/>
</dbReference>
<feature type="domain" description="Aldehyde dehydrogenase" evidence="5">
    <location>
        <begin position="34"/>
        <end position="489"/>
    </location>
</feature>
<dbReference type="Proteomes" id="UP000062255">
    <property type="component" value="Chromosome"/>
</dbReference>
<name>A0A0K0WZW1_MYCGD</name>
<dbReference type="EMBL" id="CP012150">
    <property type="protein sequence ID" value="AKS30714.1"/>
    <property type="molecule type" value="Genomic_DNA"/>
</dbReference>
<dbReference type="SUPFAM" id="SSF53720">
    <property type="entry name" value="ALDH-like"/>
    <property type="match status" value="1"/>
</dbReference>
<comment type="similarity">
    <text evidence="1 4">Belongs to the aldehyde dehydrogenase family.</text>
</comment>
<dbReference type="AlphaFoldDB" id="A0A0K0WZW1"/>
<feature type="active site" evidence="3">
    <location>
        <position position="266"/>
    </location>
</feature>
<protein>
    <submittedName>
        <fullName evidence="6">Betaine-aldehyde dehydrogenase</fullName>
    </submittedName>
</protein>
<keyword evidence="2 4" id="KW-0560">Oxidoreductase</keyword>
<organism evidence="6 7">
    <name type="scientific">Mycolicibacterium goodii</name>
    <name type="common">Mycobacterium goodii</name>
    <dbReference type="NCBI Taxonomy" id="134601"/>
    <lineage>
        <taxon>Bacteria</taxon>
        <taxon>Bacillati</taxon>
        <taxon>Actinomycetota</taxon>
        <taxon>Actinomycetes</taxon>
        <taxon>Mycobacteriales</taxon>
        <taxon>Mycobacteriaceae</taxon>
        <taxon>Mycolicibacterium</taxon>
    </lineage>
</organism>
<dbReference type="Gene3D" id="3.40.309.10">
    <property type="entry name" value="Aldehyde Dehydrogenase, Chain A, domain 2"/>
    <property type="match status" value="1"/>
</dbReference>
<dbReference type="PROSITE" id="PS00687">
    <property type="entry name" value="ALDEHYDE_DEHYDR_GLU"/>
    <property type="match status" value="1"/>
</dbReference>
<dbReference type="InterPro" id="IPR029510">
    <property type="entry name" value="Ald_DH_CS_GLU"/>
</dbReference>
<dbReference type="PANTHER" id="PTHR11699">
    <property type="entry name" value="ALDEHYDE DEHYDROGENASE-RELATED"/>
    <property type="match status" value="1"/>
</dbReference>
<proteinExistence type="inferred from homology"/>
<dbReference type="InterPro" id="IPR016161">
    <property type="entry name" value="Ald_DH/histidinol_DH"/>
</dbReference>
<dbReference type="RefSeq" id="WP_049743116.1">
    <property type="nucleotide sequence ID" value="NZ_CP012150.1"/>
</dbReference>
<evidence type="ECO:0000313" key="6">
    <source>
        <dbReference type="EMBL" id="AKS30714.1"/>
    </source>
</evidence>
<evidence type="ECO:0000256" key="3">
    <source>
        <dbReference type="PROSITE-ProRule" id="PRU10007"/>
    </source>
</evidence>
<evidence type="ECO:0000259" key="5">
    <source>
        <dbReference type="Pfam" id="PF00171"/>
    </source>
</evidence>
<dbReference type="InterPro" id="IPR015590">
    <property type="entry name" value="Aldehyde_DH_dom"/>
</dbReference>
<accession>A0A0K0WZW1</accession>
<dbReference type="GO" id="GO:0016620">
    <property type="term" value="F:oxidoreductase activity, acting on the aldehyde or oxo group of donors, NAD or NADP as acceptor"/>
    <property type="evidence" value="ECO:0007669"/>
    <property type="project" value="InterPro"/>
</dbReference>
<gene>
    <name evidence="6" type="ORF">AFA91_01160</name>
</gene>
<dbReference type="PATRIC" id="fig|134601.6.peg.244"/>
<dbReference type="FunFam" id="3.40.309.10:FF:000012">
    <property type="entry name" value="Betaine aldehyde dehydrogenase"/>
    <property type="match status" value="1"/>
</dbReference>